<proteinExistence type="inferred from homology"/>
<keyword evidence="6" id="KW-0443">Lipid metabolism</keyword>
<comment type="catalytic activity">
    <reaction evidence="11">
        <text>1'-[1,2-diacyl-sn-glycero-3-phospho],3'-[1-acyl-sn-glycero-3-phospho]-glycerol + a 1,2-diacyl-sn-glycero-3-phosphocholine = a cardiolipin + a 1-acyl-sn-glycero-3-phosphocholine</text>
        <dbReference type="Rhea" id="RHEA:33731"/>
        <dbReference type="ChEBI" id="CHEBI:57643"/>
        <dbReference type="ChEBI" id="CHEBI:58168"/>
        <dbReference type="ChEBI" id="CHEBI:62237"/>
        <dbReference type="ChEBI" id="CHEBI:64743"/>
    </reaction>
    <physiologicalReaction direction="left-to-right" evidence="11">
        <dbReference type="Rhea" id="RHEA:33732"/>
    </physiologicalReaction>
    <physiologicalReaction direction="right-to-left" evidence="11">
        <dbReference type="Rhea" id="RHEA:33733"/>
    </physiologicalReaction>
</comment>
<dbReference type="Pfam" id="PF01553">
    <property type="entry name" value="Acyltransferase"/>
    <property type="match status" value="1"/>
</dbReference>
<feature type="domain" description="Phospholipid/glycerol acyltransferase" evidence="14">
    <location>
        <begin position="57"/>
        <end position="229"/>
    </location>
</feature>
<evidence type="ECO:0000256" key="4">
    <source>
        <dbReference type="ARBA" id="ARBA00022787"/>
    </source>
</evidence>
<feature type="compositionally biased region" description="Basic and acidic residues" evidence="13">
    <location>
        <begin position="327"/>
        <end position="342"/>
    </location>
</feature>
<evidence type="ECO:0000256" key="8">
    <source>
        <dbReference type="ARBA" id="ARBA00023136"/>
    </source>
</evidence>
<evidence type="ECO:0000256" key="5">
    <source>
        <dbReference type="ARBA" id="ARBA00022792"/>
    </source>
</evidence>
<comment type="similarity">
    <text evidence="2 12">Belongs to the taffazin family.</text>
</comment>
<dbReference type="SMART" id="SM00563">
    <property type="entry name" value="PlsC"/>
    <property type="match status" value="1"/>
</dbReference>
<evidence type="ECO:0000256" key="3">
    <source>
        <dbReference type="ARBA" id="ARBA00022679"/>
    </source>
</evidence>
<keyword evidence="9" id="KW-0012">Acyltransferase</keyword>
<keyword evidence="4" id="KW-1000">Mitochondrion outer membrane</keyword>
<keyword evidence="3" id="KW-0808">Transferase</keyword>
<evidence type="ECO:0000256" key="1">
    <source>
        <dbReference type="ARBA" id="ARBA00004137"/>
    </source>
</evidence>
<dbReference type="GO" id="GO:0007007">
    <property type="term" value="P:inner mitochondrial membrane organization"/>
    <property type="evidence" value="ECO:0007669"/>
    <property type="project" value="TreeGrafter"/>
</dbReference>
<dbReference type="OrthoDB" id="193467at2759"/>
<dbReference type="PANTHER" id="PTHR12497:SF0">
    <property type="entry name" value="TAFAZZIN"/>
    <property type="match status" value="1"/>
</dbReference>
<evidence type="ECO:0000256" key="7">
    <source>
        <dbReference type="ARBA" id="ARBA00023128"/>
    </source>
</evidence>
<comment type="subcellular location">
    <subcellularLocation>
        <location evidence="1">Mitochondrion inner membrane</location>
        <topology evidence="1">Peripheral membrane protein</topology>
        <orientation evidence="1">Intermembrane side</orientation>
    </subcellularLocation>
    <subcellularLocation>
        <location evidence="10">Mitochondrion outer membrane</location>
        <topology evidence="10">Peripheral membrane protein</topology>
        <orientation evidence="10">Intermembrane side</orientation>
    </subcellularLocation>
</comment>
<evidence type="ECO:0000256" key="10">
    <source>
        <dbReference type="ARBA" id="ARBA00024323"/>
    </source>
</evidence>
<dbReference type="PRINTS" id="PR00979">
    <property type="entry name" value="TAFAZZIN"/>
</dbReference>
<feature type="region of interest" description="Disordered" evidence="13">
    <location>
        <begin position="323"/>
        <end position="350"/>
    </location>
</feature>
<organism evidence="15 16">
    <name type="scientific">Piedraia hortae CBS 480.64</name>
    <dbReference type="NCBI Taxonomy" id="1314780"/>
    <lineage>
        <taxon>Eukaryota</taxon>
        <taxon>Fungi</taxon>
        <taxon>Dikarya</taxon>
        <taxon>Ascomycota</taxon>
        <taxon>Pezizomycotina</taxon>
        <taxon>Dothideomycetes</taxon>
        <taxon>Dothideomycetidae</taxon>
        <taxon>Capnodiales</taxon>
        <taxon>Piedraiaceae</taxon>
        <taxon>Piedraia</taxon>
    </lineage>
</organism>
<evidence type="ECO:0000256" key="2">
    <source>
        <dbReference type="ARBA" id="ARBA00010524"/>
    </source>
</evidence>
<evidence type="ECO:0000256" key="6">
    <source>
        <dbReference type="ARBA" id="ARBA00023098"/>
    </source>
</evidence>
<dbReference type="GO" id="GO:0047184">
    <property type="term" value="F:1-acylglycerophosphocholine O-acyltransferase activity"/>
    <property type="evidence" value="ECO:0007669"/>
    <property type="project" value="TreeGrafter"/>
</dbReference>
<dbReference type="PANTHER" id="PTHR12497">
    <property type="entry name" value="TAZ PROTEIN TAFAZZIN"/>
    <property type="match status" value="1"/>
</dbReference>
<reference evidence="15" key="1">
    <citation type="journal article" date="2020" name="Stud. Mycol.">
        <title>101 Dothideomycetes genomes: a test case for predicting lifestyles and emergence of pathogens.</title>
        <authorList>
            <person name="Haridas S."/>
            <person name="Albert R."/>
            <person name="Binder M."/>
            <person name="Bloem J."/>
            <person name="Labutti K."/>
            <person name="Salamov A."/>
            <person name="Andreopoulos B."/>
            <person name="Baker S."/>
            <person name="Barry K."/>
            <person name="Bills G."/>
            <person name="Bluhm B."/>
            <person name="Cannon C."/>
            <person name="Castanera R."/>
            <person name="Culley D."/>
            <person name="Daum C."/>
            <person name="Ezra D."/>
            <person name="Gonzalez J."/>
            <person name="Henrissat B."/>
            <person name="Kuo A."/>
            <person name="Liang C."/>
            <person name="Lipzen A."/>
            <person name="Lutzoni F."/>
            <person name="Magnuson J."/>
            <person name="Mondo S."/>
            <person name="Nolan M."/>
            <person name="Ohm R."/>
            <person name="Pangilinan J."/>
            <person name="Park H.-J."/>
            <person name="Ramirez L."/>
            <person name="Alfaro M."/>
            <person name="Sun H."/>
            <person name="Tritt A."/>
            <person name="Yoshinaga Y."/>
            <person name="Zwiers L.-H."/>
            <person name="Turgeon B."/>
            <person name="Goodwin S."/>
            <person name="Spatafora J."/>
            <person name="Crous P."/>
            <person name="Grigoriev I."/>
        </authorList>
    </citation>
    <scope>NUCLEOTIDE SEQUENCE</scope>
    <source>
        <strain evidence="15">CBS 480.64</strain>
    </source>
</reference>
<dbReference type="GO" id="GO:0005743">
    <property type="term" value="C:mitochondrial inner membrane"/>
    <property type="evidence" value="ECO:0007669"/>
    <property type="project" value="UniProtKB-SubCell"/>
</dbReference>
<evidence type="ECO:0000256" key="9">
    <source>
        <dbReference type="ARBA" id="ARBA00023315"/>
    </source>
</evidence>
<gene>
    <name evidence="15" type="ORF">K470DRAFT_253562</name>
</gene>
<keyword evidence="16" id="KW-1185">Reference proteome</keyword>
<keyword evidence="7" id="KW-0496">Mitochondrion</keyword>
<keyword evidence="5" id="KW-0999">Mitochondrion inner membrane</keyword>
<dbReference type="Proteomes" id="UP000799421">
    <property type="component" value="Unassembled WGS sequence"/>
</dbReference>
<evidence type="ECO:0000259" key="14">
    <source>
        <dbReference type="SMART" id="SM00563"/>
    </source>
</evidence>
<dbReference type="InterPro" id="IPR002123">
    <property type="entry name" value="Plipid/glycerol_acylTrfase"/>
</dbReference>
<protein>
    <recommendedName>
        <fullName evidence="12">Tafazzin family protein</fullName>
    </recommendedName>
</protein>
<evidence type="ECO:0000256" key="11">
    <source>
        <dbReference type="ARBA" id="ARBA00047906"/>
    </source>
</evidence>
<name>A0A6A7BQ77_9PEZI</name>
<dbReference type="InterPro" id="IPR000872">
    <property type="entry name" value="Tafazzin"/>
</dbReference>
<dbReference type="AlphaFoldDB" id="A0A6A7BQ77"/>
<dbReference type="EMBL" id="MU006053">
    <property type="protein sequence ID" value="KAF2857292.1"/>
    <property type="molecule type" value="Genomic_DNA"/>
</dbReference>
<accession>A0A6A7BQ77</accession>
<evidence type="ECO:0000313" key="15">
    <source>
        <dbReference type="EMBL" id="KAF2857292.1"/>
    </source>
</evidence>
<dbReference type="GO" id="GO:0005741">
    <property type="term" value="C:mitochondrial outer membrane"/>
    <property type="evidence" value="ECO:0007669"/>
    <property type="project" value="UniProtKB-SubCell"/>
</dbReference>
<dbReference type="CDD" id="cd07989">
    <property type="entry name" value="LPLAT_AGPAT-like"/>
    <property type="match status" value="1"/>
</dbReference>
<keyword evidence="8" id="KW-0472">Membrane</keyword>
<sequence>MESSTLNHIASTLVFATVGSLSRSFLYAFNHTQVYGLDPFLDLLDARACSADRRRGLLTVSNHVSVLDDPLIWGVLPYRYMVHPDNMRWSLASHDICFRNRVFNVFFSLGNTLPTHRIAHSPHGGLFQPTMTQVIRLLSDPHRKVPNSKCEISDPFSSNHLTYSTTGFDSFPAPSAYPSRRFSWVHVFPEGMTYQHPESFMRYFKWGIARLILEAEPCPDVLPMWIDGPQHVMSNTRTFPRAVPRPGNDISIRFGNLIDRETVLEPFRRRWLELKARQCKGLNELGVLEDTTLRYGKEAEQLRIDVAVAIRNEVLKVRRAAGLPEEGPGRDLAERYRGKNNEDDGDVTQP</sequence>
<evidence type="ECO:0000256" key="13">
    <source>
        <dbReference type="SAM" id="MobiDB-lite"/>
    </source>
</evidence>
<dbReference type="GO" id="GO:0035965">
    <property type="term" value="P:cardiolipin acyl-chain remodeling"/>
    <property type="evidence" value="ECO:0007669"/>
    <property type="project" value="TreeGrafter"/>
</dbReference>
<evidence type="ECO:0000256" key="12">
    <source>
        <dbReference type="RuleBase" id="RU365062"/>
    </source>
</evidence>
<evidence type="ECO:0000313" key="16">
    <source>
        <dbReference type="Proteomes" id="UP000799421"/>
    </source>
</evidence>
<dbReference type="SUPFAM" id="SSF69593">
    <property type="entry name" value="Glycerol-3-phosphate (1)-acyltransferase"/>
    <property type="match status" value="1"/>
</dbReference>